<keyword evidence="2" id="KW-1185">Reference proteome</keyword>
<dbReference type="AlphaFoldDB" id="A0A835RKN9"/>
<accession>A0A835RKN9</accession>
<reference evidence="1 2" key="1">
    <citation type="journal article" date="2020" name="Nat. Food">
        <title>A phased Vanilla planifolia genome enables genetic improvement of flavour and production.</title>
        <authorList>
            <person name="Hasing T."/>
            <person name="Tang H."/>
            <person name="Brym M."/>
            <person name="Khazi F."/>
            <person name="Huang T."/>
            <person name="Chambers A.H."/>
        </authorList>
    </citation>
    <scope>NUCLEOTIDE SEQUENCE [LARGE SCALE GENOMIC DNA]</scope>
    <source>
        <tissue evidence="1">Leaf</tissue>
    </source>
</reference>
<evidence type="ECO:0000313" key="1">
    <source>
        <dbReference type="EMBL" id="KAG0488028.1"/>
    </source>
</evidence>
<gene>
    <name evidence="1" type="ORF">HPP92_006839</name>
</gene>
<name>A0A835RKN9_VANPL</name>
<evidence type="ECO:0000313" key="2">
    <source>
        <dbReference type="Proteomes" id="UP000636800"/>
    </source>
</evidence>
<dbReference type="PANTHER" id="PTHR35295">
    <property type="entry name" value="DNA LIGASE-LIKE PROTEIN"/>
    <property type="match status" value="1"/>
</dbReference>
<dbReference type="PANTHER" id="PTHR35295:SF1">
    <property type="entry name" value="DNA LIGASE-LIKE PROTEIN"/>
    <property type="match status" value="1"/>
</dbReference>
<protein>
    <submittedName>
        <fullName evidence="1">Uncharacterized protein</fullName>
    </submittedName>
</protein>
<sequence>MRKKEKLAKNDLEKAFSDKIARAEEFLKRKKQDDKSFSFLRKSLGSFLEEVSDDDNDDE</sequence>
<proteinExistence type="predicted"/>
<dbReference type="EMBL" id="JADCNL010000003">
    <property type="protein sequence ID" value="KAG0488028.1"/>
    <property type="molecule type" value="Genomic_DNA"/>
</dbReference>
<dbReference type="Proteomes" id="UP000636800">
    <property type="component" value="Chromosome 3"/>
</dbReference>
<comment type="caution">
    <text evidence="1">The sequence shown here is derived from an EMBL/GenBank/DDBJ whole genome shotgun (WGS) entry which is preliminary data.</text>
</comment>
<organism evidence="1 2">
    <name type="scientific">Vanilla planifolia</name>
    <name type="common">Vanilla</name>
    <dbReference type="NCBI Taxonomy" id="51239"/>
    <lineage>
        <taxon>Eukaryota</taxon>
        <taxon>Viridiplantae</taxon>
        <taxon>Streptophyta</taxon>
        <taxon>Embryophyta</taxon>
        <taxon>Tracheophyta</taxon>
        <taxon>Spermatophyta</taxon>
        <taxon>Magnoliopsida</taxon>
        <taxon>Liliopsida</taxon>
        <taxon>Asparagales</taxon>
        <taxon>Orchidaceae</taxon>
        <taxon>Vanilloideae</taxon>
        <taxon>Vanilleae</taxon>
        <taxon>Vanilla</taxon>
    </lineage>
</organism>